<dbReference type="FunFam" id="3.40.50.1360:FF:000005">
    <property type="entry name" value="6-phosphogluconolactonase"/>
    <property type="match status" value="1"/>
</dbReference>
<keyword evidence="5 6" id="KW-0378">Hydrolase</keyword>
<protein>
    <recommendedName>
        <fullName evidence="4 6">6-phosphogluconolactonase</fullName>
        <shortName evidence="6">6PGL</shortName>
        <ecNumber evidence="4 6">3.1.1.31</ecNumber>
    </recommendedName>
</protein>
<dbReference type="CDD" id="cd01400">
    <property type="entry name" value="6PGL"/>
    <property type="match status" value="1"/>
</dbReference>
<proteinExistence type="inferred from homology"/>
<feature type="domain" description="Glucosamine/galactosamine-6-phosphate isomerase" evidence="7">
    <location>
        <begin position="9"/>
        <end position="228"/>
    </location>
</feature>
<dbReference type="InterPro" id="IPR037171">
    <property type="entry name" value="NagB/RpiA_transferase-like"/>
</dbReference>
<dbReference type="InterPro" id="IPR005900">
    <property type="entry name" value="6-phosphogluconolactonase_DevB"/>
</dbReference>
<evidence type="ECO:0000256" key="1">
    <source>
        <dbReference type="ARBA" id="ARBA00000832"/>
    </source>
</evidence>
<dbReference type="InterPro" id="IPR006148">
    <property type="entry name" value="Glc/Gal-6P_isomerase"/>
</dbReference>
<dbReference type="PANTHER" id="PTHR11054">
    <property type="entry name" value="6-PHOSPHOGLUCONOLACTONASE"/>
    <property type="match status" value="1"/>
</dbReference>
<evidence type="ECO:0000256" key="2">
    <source>
        <dbReference type="ARBA" id="ARBA00004961"/>
    </source>
</evidence>
<name>A0A8E0VJF7_9TREM</name>
<dbReference type="GO" id="GO:0016853">
    <property type="term" value="F:isomerase activity"/>
    <property type="evidence" value="ECO:0007669"/>
    <property type="project" value="UniProtKB-KW"/>
</dbReference>
<dbReference type="InterPro" id="IPR039104">
    <property type="entry name" value="6PGL"/>
</dbReference>
<evidence type="ECO:0000256" key="3">
    <source>
        <dbReference type="ARBA" id="ARBA00010662"/>
    </source>
</evidence>
<evidence type="ECO:0000256" key="4">
    <source>
        <dbReference type="ARBA" id="ARBA00013198"/>
    </source>
</evidence>
<evidence type="ECO:0000256" key="5">
    <source>
        <dbReference type="ARBA" id="ARBA00022801"/>
    </source>
</evidence>
<comment type="caution">
    <text evidence="8">The sequence shown here is derived from an EMBL/GenBank/DDBJ whole genome shotgun (WGS) entry which is preliminary data.</text>
</comment>
<dbReference type="GO" id="GO:0017057">
    <property type="term" value="F:6-phosphogluconolactonase activity"/>
    <property type="evidence" value="ECO:0007669"/>
    <property type="project" value="UniProtKB-UniRule"/>
</dbReference>
<organism evidence="8 9">
    <name type="scientific">Fasciolopsis buskii</name>
    <dbReference type="NCBI Taxonomy" id="27845"/>
    <lineage>
        <taxon>Eukaryota</taxon>
        <taxon>Metazoa</taxon>
        <taxon>Spiralia</taxon>
        <taxon>Lophotrochozoa</taxon>
        <taxon>Platyhelminthes</taxon>
        <taxon>Trematoda</taxon>
        <taxon>Digenea</taxon>
        <taxon>Plagiorchiida</taxon>
        <taxon>Echinostomata</taxon>
        <taxon>Echinostomatoidea</taxon>
        <taxon>Fasciolidae</taxon>
        <taxon>Fasciolopsis</taxon>
    </lineage>
</organism>
<comment type="similarity">
    <text evidence="3 6">Belongs to the glucosamine/galactosamine-6-phosphate isomerase family. 6-phosphogluconolactonase subfamily.</text>
</comment>
<evidence type="ECO:0000259" key="7">
    <source>
        <dbReference type="Pfam" id="PF01182"/>
    </source>
</evidence>
<keyword evidence="8" id="KW-0413">Isomerase</keyword>
<gene>
    <name evidence="8" type="ORF">FBUS_04249</name>
</gene>
<dbReference type="Gene3D" id="3.40.50.1360">
    <property type="match status" value="1"/>
</dbReference>
<accession>A0A8E0VJF7</accession>
<evidence type="ECO:0000313" key="9">
    <source>
        <dbReference type="Proteomes" id="UP000728185"/>
    </source>
</evidence>
<dbReference type="AlphaFoldDB" id="A0A8E0VJF7"/>
<comment type="pathway">
    <text evidence="2 6">Carbohydrate degradation; pentose phosphate pathway; D-ribulose 5-phosphate from D-glucose 6-phosphate (oxidative stage): step 2/3.</text>
</comment>
<evidence type="ECO:0000256" key="6">
    <source>
        <dbReference type="RuleBase" id="RU365095"/>
    </source>
</evidence>
<dbReference type="PANTHER" id="PTHR11054:SF0">
    <property type="entry name" value="6-PHOSPHOGLUCONOLACTONASE"/>
    <property type="match status" value="1"/>
</dbReference>
<dbReference type="SUPFAM" id="SSF100950">
    <property type="entry name" value="NagB/RpiA/CoA transferase-like"/>
    <property type="match status" value="1"/>
</dbReference>
<dbReference type="Proteomes" id="UP000728185">
    <property type="component" value="Unassembled WGS sequence"/>
</dbReference>
<dbReference type="EC" id="3.1.1.31" evidence="4 6"/>
<dbReference type="UniPathway" id="UPA00115">
    <property type="reaction ID" value="UER00409"/>
</dbReference>
<comment type="function">
    <text evidence="6">Hydrolysis of 6-phosphogluconolactone to 6-phosphogluconate.</text>
</comment>
<dbReference type="GO" id="GO:0006098">
    <property type="term" value="P:pentose-phosphate shunt"/>
    <property type="evidence" value="ECO:0007669"/>
    <property type="project" value="UniProtKB-UniPathway"/>
</dbReference>
<dbReference type="EMBL" id="LUCM01007922">
    <property type="protein sequence ID" value="KAA0189192.1"/>
    <property type="molecule type" value="Genomic_DNA"/>
</dbReference>
<keyword evidence="9" id="KW-1185">Reference proteome</keyword>
<evidence type="ECO:0000313" key="8">
    <source>
        <dbReference type="EMBL" id="KAA0189192.1"/>
    </source>
</evidence>
<reference evidence="8" key="1">
    <citation type="submission" date="2019-05" db="EMBL/GenBank/DDBJ databases">
        <title>Annotation for the trematode Fasciolopsis buski.</title>
        <authorList>
            <person name="Choi Y.-J."/>
        </authorList>
    </citation>
    <scope>NUCLEOTIDE SEQUENCE</scope>
    <source>
        <strain evidence="8">HT</strain>
        <tissue evidence="8">Whole worm</tissue>
    </source>
</reference>
<dbReference type="OrthoDB" id="432544at2759"/>
<dbReference type="NCBIfam" id="TIGR01198">
    <property type="entry name" value="pgl"/>
    <property type="match status" value="1"/>
</dbReference>
<dbReference type="Pfam" id="PF01182">
    <property type="entry name" value="Glucosamine_iso"/>
    <property type="match status" value="1"/>
</dbReference>
<comment type="catalytic activity">
    <reaction evidence="1 6">
        <text>6-phospho-D-glucono-1,5-lactone + H2O = 6-phospho-D-gluconate + H(+)</text>
        <dbReference type="Rhea" id="RHEA:12556"/>
        <dbReference type="ChEBI" id="CHEBI:15377"/>
        <dbReference type="ChEBI" id="CHEBI:15378"/>
        <dbReference type="ChEBI" id="CHEBI:57955"/>
        <dbReference type="ChEBI" id="CHEBI:58759"/>
        <dbReference type="EC" id="3.1.1.31"/>
    </reaction>
</comment>
<dbReference type="GO" id="GO:0005975">
    <property type="term" value="P:carbohydrate metabolic process"/>
    <property type="evidence" value="ECO:0007669"/>
    <property type="project" value="UniProtKB-UniRule"/>
</dbReference>
<sequence length="240" mass="26464">MEFVVSETYDQLCHKICDAICTALRKATAQNRKCSVGVSGGSMPQMISGICAHLELPWNLVHFFYCDERMVPVTDPESTHRVYCELIYPNIPIPQENIHPVKTELPAHEAAKDYHEQLMNFFGASNGYPAFDLLLLGIGPDGHTCSLFPGHPLLHCEDRSVAAIEDSPKPPPQRVTLTLPVLNKAKRVYFLVSGSNKSNAVAEVFSSKESPSRLPCALVQPIDGELVWYLDKSAASKITG</sequence>